<dbReference type="EC" id="2.6.1.-" evidence="4"/>
<sequence length="421" mass="45727">MTPAAPALAQAASSRENIRISPLDDPSRRWPQHDEDEVAAVTAVLRSGRVNALVHGDETRSFEEEFARFCDMRHGVAVANGTLALELALRALRVGCGDEVIVPARSFFATAASVVAVGAIPVFADIASDGLTIDPASVERMIGERTRAILCVHLGGRPCDMAELTAIARRHGMWLIEDCAQAHGGRFNGQPLGSFGHAAAFSFCTDKIMSTGGEGGMLLLRHDPHWARAWAYKDHGKNPDKVLRPASGTGFRYVHDSFGTNWRMTEMQAAIGRAQLVKLPRWLEQRRRNAATLAALLAPDARIELFSEPPEIESAYYRFYCALNTSWLSDRSTTTNVVIARMIARGIPAGSGSCPDMSQEAAFGSSPPHRDGSLSTAREAGKRTIALPVDHLLNEDDMRRMADALRNTLDELSISSLEALA</sequence>
<dbReference type="InterPro" id="IPR000653">
    <property type="entry name" value="DegT/StrS_aminotransferase"/>
</dbReference>
<keyword evidence="5" id="KW-1185">Reference proteome</keyword>
<dbReference type="RefSeq" id="WP_353985176.1">
    <property type="nucleotide sequence ID" value="NZ_JBEWLY010000023.1"/>
</dbReference>
<dbReference type="EMBL" id="JBEWLY010000023">
    <property type="protein sequence ID" value="MET1756688.1"/>
    <property type="molecule type" value="Genomic_DNA"/>
</dbReference>
<dbReference type="Pfam" id="PF01041">
    <property type="entry name" value="DegT_DnrJ_EryC1"/>
    <property type="match status" value="1"/>
</dbReference>
<dbReference type="InterPro" id="IPR015424">
    <property type="entry name" value="PyrdxlP-dep_Trfase"/>
</dbReference>
<proteinExistence type="inferred from homology"/>
<dbReference type="GO" id="GO:0008483">
    <property type="term" value="F:transaminase activity"/>
    <property type="evidence" value="ECO:0007669"/>
    <property type="project" value="UniProtKB-KW"/>
</dbReference>
<dbReference type="Gene3D" id="3.90.1150.10">
    <property type="entry name" value="Aspartate Aminotransferase, domain 1"/>
    <property type="match status" value="1"/>
</dbReference>
<dbReference type="CDD" id="cd00616">
    <property type="entry name" value="AHBA_syn"/>
    <property type="match status" value="1"/>
</dbReference>
<dbReference type="SUPFAM" id="SSF53383">
    <property type="entry name" value="PLP-dependent transferases"/>
    <property type="match status" value="1"/>
</dbReference>
<dbReference type="Proteomes" id="UP001548713">
    <property type="component" value="Unassembled WGS sequence"/>
</dbReference>
<dbReference type="PANTHER" id="PTHR30244:SF34">
    <property type="entry name" value="DTDP-4-AMINO-4,6-DIDEOXYGALACTOSE TRANSAMINASE"/>
    <property type="match status" value="1"/>
</dbReference>
<dbReference type="PANTHER" id="PTHR30244">
    <property type="entry name" value="TRANSAMINASE"/>
    <property type="match status" value="1"/>
</dbReference>
<evidence type="ECO:0000256" key="2">
    <source>
        <dbReference type="RuleBase" id="RU004508"/>
    </source>
</evidence>
<name>A0ABV2D4G5_9SPHN</name>
<evidence type="ECO:0000313" key="4">
    <source>
        <dbReference type="EMBL" id="MET1756688.1"/>
    </source>
</evidence>
<dbReference type="PIRSF" id="PIRSF000390">
    <property type="entry name" value="PLP_StrS"/>
    <property type="match status" value="1"/>
</dbReference>
<feature type="region of interest" description="Disordered" evidence="3">
    <location>
        <begin position="351"/>
        <end position="379"/>
    </location>
</feature>
<keyword evidence="4" id="KW-0808">Transferase</keyword>
<evidence type="ECO:0000256" key="3">
    <source>
        <dbReference type="SAM" id="MobiDB-lite"/>
    </source>
</evidence>
<organism evidence="4 5">
    <name type="scientific">Novosphingobium kalidii</name>
    <dbReference type="NCBI Taxonomy" id="3230299"/>
    <lineage>
        <taxon>Bacteria</taxon>
        <taxon>Pseudomonadati</taxon>
        <taxon>Pseudomonadota</taxon>
        <taxon>Alphaproteobacteria</taxon>
        <taxon>Sphingomonadales</taxon>
        <taxon>Sphingomonadaceae</taxon>
        <taxon>Novosphingobium</taxon>
    </lineage>
</organism>
<comment type="similarity">
    <text evidence="1 2">Belongs to the DegT/DnrJ/EryC1 family.</text>
</comment>
<dbReference type="InterPro" id="IPR015422">
    <property type="entry name" value="PyrdxlP-dep_Trfase_small"/>
</dbReference>
<dbReference type="Gene3D" id="3.40.640.10">
    <property type="entry name" value="Type I PLP-dependent aspartate aminotransferase-like (Major domain)"/>
    <property type="match status" value="1"/>
</dbReference>
<dbReference type="InterPro" id="IPR015421">
    <property type="entry name" value="PyrdxlP-dep_Trfase_major"/>
</dbReference>
<protein>
    <submittedName>
        <fullName evidence="4">DegT/DnrJ/EryC1/StrS family aminotransferase</fullName>
        <ecNumber evidence="4">2.6.1.-</ecNumber>
    </submittedName>
</protein>
<reference evidence="4 5" key="1">
    <citation type="submission" date="2024-07" db="EMBL/GenBank/DDBJ databases">
        <title>Novosphingobium kalidii RD2P27.</title>
        <authorList>
            <person name="Sun J.-Q."/>
        </authorList>
    </citation>
    <scope>NUCLEOTIDE SEQUENCE [LARGE SCALE GENOMIC DNA]</scope>
    <source>
        <strain evidence="4 5">RD2P27</strain>
    </source>
</reference>
<evidence type="ECO:0000256" key="1">
    <source>
        <dbReference type="ARBA" id="ARBA00037999"/>
    </source>
</evidence>
<comment type="caution">
    <text evidence="4">The sequence shown here is derived from an EMBL/GenBank/DDBJ whole genome shotgun (WGS) entry which is preliminary data.</text>
</comment>
<evidence type="ECO:0000313" key="5">
    <source>
        <dbReference type="Proteomes" id="UP001548713"/>
    </source>
</evidence>
<gene>
    <name evidence="4" type="ORF">ABVV53_14685</name>
</gene>
<keyword evidence="2" id="KW-0663">Pyridoxal phosphate</keyword>
<keyword evidence="4" id="KW-0032">Aminotransferase</keyword>
<accession>A0ABV2D4G5</accession>